<protein>
    <recommendedName>
        <fullName evidence="3">Lipoprotein</fullName>
    </recommendedName>
</protein>
<reference evidence="1 2" key="1">
    <citation type="submission" date="2018-06" db="EMBL/GenBank/DDBJ databases">
        <authorList>
            <consortium name="Pathogen Informatics"/>
            <person name="Doyle S."/>
        </authorList>
    </citation>
    <scope>NUCLEOTIDE SEQUENCE [LARGE SCALE GENOMIC DNA]</scope>
    <source>
        <strain evidence="1 2">NCTC11661</strain>
    </source>
</reference>
<dbReference type="Proteomes" id="UP000255515">
    <property type="component" value="Unassembled WGS sequence"/>
</dbReference>
<gene>
    <name evidence="1" type="ORF">NCTC11661_00138</name>
</gene>
<dbReference type="EMBL" id="UFTJ01000001">
    <property type="protein sequence ID" value="SSZ46495.1"/>
    <property type="molecule type" value="Genomic_DNA"/>
</dbReference>
<organism evidence="1 2">
    <name type="scientific">Bergeyella zoohelcum</name>
    <dbReference type="NCBI Taxonomy" id="1015"/>
    <lineage>
        <taxon>Bacteria</taxon>
        <taxon>Pseudomonadati</taxon>
        <taxon>Bacteroidota</taxon>
        <taxon>Flavobacteriia</taxon>
        <taxon>Flavobacteriales</taxon>
        <taxon>Weeksellaceae</taxon>
        <taxon>Bergeyella</taxon>
    </lineage>
</organism>
<evidence type="ECO:0008006" key="3">
    <source>
        <dbReference type="Google" id="ProtNLM"/>
    </source>
</evidence>
<evidence type="ECO:0000313" key="2">
    <source>
        <dbReference type="Proteomes" id="UP000255515"/>
    </source>
</evidence>
<proteinExistence type="predicted"/>
<evidence type="ECO:0000313" key="1">
    <source>
        <dbReference type="EMBL" id="SSZ46495.1"/>
    </source>
</evidence>
<accession>A0A376BY43</accession>
<dbReference type="PROSITE" id="PS51257">
    <property type="entry name" value="PROKAR_LIPOPROTEIN"/>
    <property type="match status" value="1"/>
</dbReference>
<name>A0A376BY43_9FLAO</name>
<sequence>MEKILCVLSLFVLIGCSGSSEVGAELVRVKKELEECRANVAKLENTPQSKFTIIEELLAKGEKEKAAKEMKELITKFPNSQEALRSNELLISVEKEIIAQKELEEKKKTLGFKMLSESNMVSYGEIKMSFSSVTTGGRWVSNAYGDTYHYRDSERGNKMILAKLSITSKEKNPNLPPILVYKMIDGKLVYTDKLKYSFSRWSDYGAYLGNYQDYRNDFAHTSTIPFSCGVEISEEDLNTSSIFIVVKKKGCFFREEDRFGNPPVRYVEGTCGAKDILTVDDFDKEYHLIKIFNKAKL</sequence>
<dbReference type="AlphaFoldDB" id="A0A376BY43"/>
<dbReference type="RefSeq" id="WP_002687419.1">
    <property type="nucleotide sequence ID" value="NZ_UFTJ01000001.1"/>
</dbReference>